<accession>A0A8H5YAH8</accession>
<protein>
    <submittedName>
        <fullName evidence="3">Short-chain oxidoreductase</fullName>
    </submittedName>
</protein>
<sequence length="284" mass="30989">MPQLVWLVTGCSSGFGSEFVNQILSRGDKVIATARNSARIESLASQGAAVLELDVTDSQDSIDQTIAKAIGIYGRIDVLVNNAGFVAAGSWEDLSYDEFVSSFETNAFGPIKVTRAVLPHMRANKSGTMVFISSLSGWVGHLFTGAYAGSKFALEGNSGVVESLHNETKFLGLRTLLMEPGRFRTPLLSTGHLQPKQSQIPDYQSASEIYHNHLHGGDLQQPGNPEKFVKIVLDLVREEGCAQGKTIPFRLPVGKDAVEEIRAKARDVLETMQEWDSIITETDY</sequence>
<dbReference type="AlphaFoldDB" id="A0A8H5YAH8"/>
<evidence type="ECO:0000313" key="4">
    <source>
        <dbReference type="Proteomes" id="UP000544331"/>
    </source>
</evidence>
<dbReference type="OrthoDB" id="1274115at2759"/>
<name>A0A8H5YAH8_9HYPO</name>
<gene>
    <name evidence="3" type="ORF">FMUND_10965</name>
</gene>
<evidence type="ECO:0000256" key="1">
    <source>
        <dbReference type="ARBA" id="ARBA00006484"/>
    </source>
</evidence>
<evidence type="ECO:0000256" key="2">
    <source>
        <dbReference type="ARBA" id="ARBA00023002"/>
    </source>
</evidence>
<dbReference type="PRINTS" id="PR00081">
    <property type="entry name" value="GDHRDH"/>
</dbReference>
<dbReference type="InterPro" id="IPR051911">
    <property type="entry name" value="SDR_oxidoreductase"/>
</dbReference>
<dbReference type="CDD" id="cd05374">
    <property type="entry name" value="17beta-HSD-like_SDR_c"/>
    <property type="match status" value="1"/>
</dbReference>
<keyword evidence="2" id="KW-0560">Oxidoreductase</keyword>
<dbReference type="PANTHER" id="PTHR43976:SF16">
    <property type="entry name" value="SHORT-CHAIN DEHYDROGENASE_REDUCTASE FAMILY PROTEIN"/>
    <property type="match status" value="1"/>
</dbReference>
<dbReference type="Pfam" id="PF00106">
    <property type="entry name" value="adh_short"/>
    <property type="match status" value="1"/>
</dbReference>
<keyword evidence="4" id="KW-1185">Reference proteome</keyword>
<proteinExistence type="inferred from homology"/>
<organism evidence="3 4">
    <name type="scientific">Fusarium mundagurra</name>
    <dbReference type="NCBI Taxonomy" id="1567541"/>
    <lineage>
        <taxon>Eukaryota</taxon>
        <taxon>Fungi</taxon>
        <taxon>Dikarya</taxon>
        <taxon>Ascomycota</taxon>
        <taxon>Pezizomycotina</taxon>
        <taxon>Sordariomycetes</taxon>
        <taxon>Hypocreomycetidae</taxon>
        <taxon>Hypocreales</taxon>
        <taxon>Nectriaceae</taxon>
        <taxon>Fusarium</taxon>
        <taxon>Fusarium fujikuroi species complex</taxon>
    </lineage>
</organism>
<comment type="caution">
    <text evidence="3">The sequence shown here is derived from an EMBL/GenBank/DDBJ whole genome shotgun (WGS) entry which is preliminary data.</text>
</comment>
<comment type="similarity">
    <text evidence="1">Belongs to the short-chain dehydrogenases/reductases (SDR) family.</text>
</comment>
<dbReference type="Gene3D" id="3.40.50.720">
    <property type="entry name" value="NAD(P)-binding Rossmann-like Domain"/>
    <property type="match status" value="1"/>
</dbReference>
<reference evidence="3 4" key="1">
    <citation type="submission" date="2020-05" db="EMBL/GenBank/DDBJ databases">
        <title>Identification and distribution of gene clusters putatively required for synthesis of sphingolipid metabolism inhibitors in phylogenetically diverse species of the filamentous fungus Fusarium.</title>
        <authorList>
            <person name="Kim H.-S."/>
            <person name="Busman M."/>
            <person name="Brown D.W."/>
            <person name="Divon H."/>
            <person name="Uhlig S."/>
            <person name="Proctor R.H."/>
        </authorList>
    </citation>
    <scope>NUCLEOTIDE SEQUENCE [LARGE SCALE GENOMIC DNA]</scope>
    <source>
        <strain evidence="3 4">NRRL 66235</strain>
    </source>
</reference>
<dbReference type="PANTHER" id="PTHR43976">
    <property type="entry name" value="SHORT CHAIN DEHYDROGENASE"/>
    <property type="match status" value="1"/>
</dbReference>
<dbReference type="EMBL" id="JAAOAN010000410">
    <property type="protein sequence ID" value="KAF5707747.1"/>
    <property type="molecule type" value="Genomic_DNA"/>
</dbReference>
<dbReference type="InterPro" id="IPR036291">
    <property type="entry name" value="NAD(P)-bd_dom_sf"/>
</dbReference>
<dbReference type="InterPro" id="IPR002347">
    <property type="entry name" value="SDR_fam"/>
</dbReference>
<dbReference type="Proteomes" id="UP000544331">
    <property type="component" value="Unassembled WGS sequence"/>
</dbReference>
<dbReference type="GO" id="GO:0016491">
    <property type="term" value="F:oxidoreductase activity"/>
    <property type="evidence" value="ECO:0007669"/>
    <property type="project" value="UniProtKB-KW"/>
</dbReference>
<dbReference type="SUPFAM" id="SSF51735">
    <property type="entry name" value="NAD(P)-binding Rossmann-fold domains"/>
    <property type="match status" value="1"/>
</dbReference>
<evidence type="ECO:0000313" key="3">
    <source>
        <dbReference type="EMBL" id="KAF5707747.1"/>
    </source>
</evidence>